<dbReference type="Gene3D" id="3.90.1530.10">
    <property type="entry name" value="Conserved hypothetical protein from pyrococcus furiosus pfu- 392566-001, ParB domain"/>
    <property type="match status" value="1"/>
</dbReference>
<dbReference type="Pfam" id="PF02195">
    <property type="entry name" value="ParB_N"/>
    <property type="match status" value="1"/>
</dbReference>
<reference evidence="2 3" key="1">
    <citation type="submission" date="2020-10" db="EMBL/GenBank/DDBJ databases">
        <authorList>
            <person name="Peeters C."/>
        </authorList>
    </citation>
    <scope>NUCLEOTIDE SEQUENCE [LARGE SCALE GENOMIC DNA]</scope>
    <source>
        <strain evidence="2 3">LMG 28140</strain>
    </source>
</reference>
<sequence>MSTTKVTHVVFDCKVADRKILSVPIATIEFAPYNPKARTADGKKLKYLIEVIKVYGVLYPLLITRDRELVDGHRRLTACLTLGYTHVDCIVLDMERDKAFTAINTTPEKLGGKGWLEVGRGGGYLPEPLRGQYKELASLVGEFGIDLLIQKRLGLNILQLCKSVASLGLSRGLAEIILLTAKNGLTNKINAELRAKKTREEKMQSLEEIFGRAAKGIV</sequence>
<evidence type="ECO:0000259" key="1">
    <source>
        <dbReference type="SMART" id="SM00470"/>
    </source>
</evidence>
<dbReference type="InterPro" id="IPR036086">
    <property type="entry name" value="ParB/Sulfiredoxin_sf"/>
</dbReference>
<dbReference type="Proteomes" id="UP000598032">
    <property type="component" value="Unassembled WGS sequence"/>
</dbReference>
<dbReference type="PANTHER" id="PTHR33375">
    <property type="entry name" value="CHROMOSOME-PARTITIONING PROTEIN PARB-RELATED"/>
    <property type="match status" value="1"/>
</dbReference>
<dbReference type="InterPro" id="IPR003115">
    <property type="entry name" value="ParB_N"/>
</dbReference>
<accession>A0ABM8NC12</accession>
<evidence type="ECO:0000313" key="3">
    <source>
        <dbReference type="Proteomes" id="UP000598032"/>
    </source>
</evidence>
<dbReference type="PANTHER" id="PTHR33375:SF1">
    <property type="entry name" value="CHROMOSOME-PARTITIONING PROTEIN PARB-RELATED"/>
    <property type="match status" value="1"/>
</dbReference>
<dbReference type="EMBL" id="CAJHCP010000002">
    <property type="protein sequence ID" value="CAD6516512.1"/>
    <property type="molecule type" value="Genomic_DNA"/>
</dbReference>
<dbReference type="InterPro" id="IPR050336">
    <property type="entry name" value="Chromosome_partition/occlusion"/>
</dbReference>
<proteinExistence type="predicted"/>
<keyword evidence="3" id="KW-1185">Reference proteome</keyword>
<organism evidence="2 3">
    <name type="scientific">Paraburkholderia metrosideri</name>
    <dbReference type="NCBI Taxonomy" id="580937"/>
    <lineage>
        <taxon>Bacteria</taxon>
        <taxon>Pseudomonadati</taxon>
        <taxon>Pseudomonadota</taxon>
        <taxon>Betaproteobacteria</taxon>
        <taxon>Burkholderiales</taxon>
        <taxon>Burkholderiaceae</taxon>
        <taxon>Paraburkholderia</taxon>
    </lineage>
</organism>
<comment type="caution">
    <text evidence="2">The sequence shown here is derived from an EMBL/GenBank/DDBJ whole genome shotgun (WGS) entry which is preliminary data.</text>
</comment>
<dbReference type="SMART" id="SM00470">
    <property type="entry name" value="ParB"/>
    <property type="match status" value="1"/>
</dbReference>
<protein>
    <recommendedName>
        <fullName evidence="1">ParB-like N-terminal domain-containing protein</fullName>
    </recommendedName>
</protein>
<dbReference type="RefSeq" id="WP_201640999.1">
    <property type="nucleotide sequence ID" value="NZ_CAJHCP010000002.1"/>
</dbReference>
<feature type="domain" description="ParB-like N-terminal" evidence="1">
    <location>
        <begin position="21"/>
        <end position="106"/>
    </location>
</feature>
<dbReference type="SUPFAM" id="SSF110849">
    <property type="entry name" value="ParB/Sulfiredoxin"/>
    <property type="match status" value="1"/>
</dbReference>
<name>A0ABM8NC12_9BURK</name>
<gene>
    <name evidence="2" type="ORF">LMG28140_00794</name>
</gene>
<evidence type="ECO:0000313" key="2">
    <source>
        <dbReference type="EMBL" id="CAD6516512.1"/>
    </source>
</evidence>